<proteinExistence type="predicted"/>
<accession>X1H2G2</accession>
<evidence type="ECO:0000313" key="1">
    <source>
        <dbReference type="EMBL" id="GAH39448.1"/>
    </source>
</evidence>
<protein>
    <submittedName>
        <fullName evidence="1">Uncharacterized protein</fullName>
    </submittedName>
</protein>
<name>X1H2G2_9ZZZZ</name>
<organism evidence="1">
    <name type="scientific">marine sediment metagenome</name>
    <dbReference type="NCBI Taxonomy" id="412755"/>
    <lineage>
        <taxon>unclassified sequences</taxon>
        <taxon>metagenomes</taxon>
        <taxon>ecological metagenomes</taxon>
    </lineage>
</organism>
<feature type="non-terminal residue" evidence="1">
    <location>
        <position position="45"/>
    </location>
</feature>
<sequence>MSIHDEQWHTASFAWGNARHRRKDFWNKKIEKQWKKTQDKAVERL</sequence>
<dbReference type="Gene3D" id="1.10.569.10">
    <property type="entry name" value="Aldehyde Ferredoxin Oxidoreductase Protein, subunit A, domain 2"/>
    <property type="match status" value="1"/>
</dbReference>
<dbReference type="EMBL" id="BARU01015025">
    <property type="protein sequence ID" value="GAH39448.1"/>
    <property type="molecule type" value="Genomic_DNA"/>
</dbReference>
<gene>
    <name evidence="1" type="ORF">S03H2_26134</name>
</gene>
<reference evidence="1" key="1">
    <citation type="journal article" date="2014" name="Front. Microbiol.">
        <title>High frequency of phylogenetically diverse reductive dehalogenase-homologous genes in deep subseafloor sedimentary metagenomes.</title>
        <authorList>
            <person name="Kawai M."/>
            <person name="Futagami T."/>
            <person name="Toyoda A."/>
            <person name="Takaki Y."/>
            <person name="Nishi S."/>
            <person name="Hori S."/>
            <person name="Arai W."/>
            <person name="Tsubouchi T."/>
            <person name="Morono Y."/>
            <person name="Uchiyama I."/>
            <person name="Ito T."/>
            <person name="Fujiyama A."/>
            <person name="Inagaki F."/>
            <person name="Takami H."/>
        </authorList>
    </citation>
    <scope>NUCLEOTIDE SEQUENCE</scope>
    <source>
        <strain evidence="1">Expedition CK06-06</strain>
    </source>
</reference>
<comment type="caution">
    <text evidence="1">The sequence shown here is derived from an EMBL/GenBank/DDBJ whole genome shotgun (WGS) entry which is preliminary data.</text>
</comment>
<dbReference type="InterPro" id="IPR013984">
    <property type="entry name" value="Ald_Fedxn_OxRdtase_dom2"/>
</dbReference>
<dbReference type="AlphaFoldDB" id="X1H2G2"/>